<feature type="transmembrane region" description="Helical" evidence="7">
    <location>
        <begin position="264"/>
        <end position="282"/>
    </location>
</feature>
<feature type="transmembrane region" description="Helical" evidence="7">
    <location>
        <begin position="302"/>
        <end position="322"/>
    </location>
</feature>
<keyword evidence="3 7" id="KW-0812">Transmembrane</keyword>
<feature type="transmembrane region" description="Helical" evidence="7">
    <location>
        <begin position="387"/>
        <end position="408"/>
    </location>
</feature>
<dbReference type="EMBL" id="JAEQND010000010">
    <property type="protein sequence ID" value="MBL0427064.1"/>
    <property type="molecule type" value="Genomic_DNA"/>
</dbReference>
<evidence type="ECO:0000256" key="4">
    <source>
        <dbReference type="ARBA" id="ARBA00022989"/>
    </source>
</evidence>
<dbReference type="PANTHER" id="PTHR12778">
    <property type="entry name" value="SOLUTE CARRIER FAMILY 33 ACETYL-COA TRANSPORTER -RELATED"/>
    <property type="match status" value="1"/>
</dbReference>
<comment type="caution">
    <text evidence="8">The sequence shown here is derived from an EMBL/GenBank/DDBJ whole genome shotgun (WGS) entry which is preliminary data.</text>
</comment>
<sequence length="467" mass="49524">MSDPVASSAQRTPANASPPASAPKRRKRSALDVVRALRQPKIAVMLALGFASGLPFLLTANTFGYWLRDEGTSLKAIGFISWVGFMYAFKVYWSPLVDRLDIPLFGKLGRRRGWMLFCQILVAIGLVGMALVGVSAGLVAIGAFALLVAFASATQDIAIDAWRIEAADNSDEVGLLTSAAQLGYRVALLITDAAIIAAAERVGWPISYVAMAVLMAVGVAATFFAFEPQRADEVLHSKPPLWSGRGLVDALIGPFVDFFRKHKIAGLVILLMVALYRLPDFIMGPMYNPYYHDLGVSKDTVAVVRGSFGLVFTFVGLGAAGLTAIRIGILPTLIVGLVLEAFGTGAFALLALHVNDVVFAIVMSLDAFAQAFAGVALVTYMSSLTSLGYTATQYAMLSSTYALLGKFLKGFSGVAVDTLTPHYGLLGAYATAFLGTALTAIPAMLLILLLWKMQGRHGSQGAPAEAG</sequence>
<feature type="region of interest" description="Disordered" evidence="6">
    <location>
        <begin position="1"/>
        <end position="27"/>
    </location>
</feature>
<feature type="transmembrane region" description="Helical" evidence="7">
    <location>
        <begin position="114"/>
        <end position="132"/>
    </location>
</feature>
<reference evidence="8 9" key="1">
    <citation type="journal article" date="2017" name="Int. J. Syst. Evol. Microbiol.">
        <title>Ramlibacter alkalitolerans sp. nov., alkali-tolerant bacterium isolated from soil of ginseng.</title>
        <authorList>
            <person name="Lee D.H."/>
            <person name="Cha C.J."/>
        </authorList>
    </citation>
    <scope>NUCLEOTIDE SEQUENCE [LARGE SCALE GENOMIC DNA]</scope>
    <source>
        <strain evidence="8 9">KACC 19305</strain>
    </source>
</reference>
<proteinExistence type="predicted"/>
<dbReference type="NCBIfam" id="TIGR00901">
    <property type="entry name" value="2A0125"/>
    <property type="match status" value="1"/>
</dbReference>
<evidence type="ECO:0000256" key="6">
    <source>
        <dbReference type="SAM" id="MobiDB-lite"/>
    </source>
</evidence>
<dbReference type="InterPro" id="IPR011701">
    <property type="entry name" value="MFS"/>
</dbReference>
<organism evidence="8 9">
    <name type="scientific">Ramlibacter alkalitolerans</name>
    <dbReference type="NCBI Taxonomy" id="2039631"/>
    <lineage>
        <taxon>Bacteria</taxon>
        <taxon>Pseudomonadati</taxon>
        <taxon>Pseudomonadota</taxon>
        <taxon>Betaproteobacteria</taxon>
        <taxon>Burkholderiales</taxon>
        <taxon>Comamonadaceae</taxon>
        <taxon>Ramlibacter</taxon>
    </lineage>
</organism>
<keyword evidence="9" id="KW-1185">Reference proteome</keyword>
<comment type="subcellular location">
    <subcellularLocation>
        <location evidence="1">Membrane</location>
        <topology evidence="1">Multi-pass membrane protein</topology>
    </subcellularLocation>
</comment>
<dbReference type="RefSeq" id="WP_201691592.1">
    <property type="nucleotide sequence ID" value="NZ_JAEQND010000010.1"/>
</dbReference>
<name>A0ABS1JS27_9BURK</name>
<feature type="compositionally biased region" description="Polar residues" evidence="6">
    <location>
        <begin position="1"/>
        <end position="15"/>
    </location>
</feature>
<keyword evidence="2" id="KW-0813">Transport</keyword>
<protein>
    <submittedName>
        <fullName evidence="8">MFS transporter</fullName>
    </submittedName>
</protein>
<feature type="transmembrane region" description="Helical" evidence="7">
    <location>
        <begin position="73"/>
        <end position="93"/>
    </location>
</feature>
<feature type="transmembrane region" description="Helical" evidence="7">
    <location>
        <begin position="357"/>
        <end position="380"/>
    </location>
</feature>
<dbReference type="InterPro" id="IPR036259">
    <property type="entry name" value="MFS_trans_sf"/>
</dbReference>
<keyword evidence="5 7" id="KW-0472">Membrane</keyword>
<dbReference type="Gene3D" id="1.20.1250.20">
    <property type="entry name" value="MFS general substrate transporter like domains"/>
    <property type="match status" value="2"/>
</dbReference>
<dbReference type="SUPFAM" id="SSF103473">
    <property type="entry name" value="MFS general substrate transporter"/>
    <property type="match status" value="1"/>
</dbReference>
<evidence type="ECO:0000256" key="1">
    <source>
        <dbReference type="ARBA" id="ARBA00004141"/>
    </source>
</evidence>
<feature type="transmembrane region" description="Helical" evidence="7">
    <location>
        <begin position="138"/>
        <end position="162"/>
    </location>
</feature>
<dbReference type="InterPro" id="IPR004752">
    <property type="entry name" value="AmpG_permease/AT-1"/>
</dbReference>
<gene>
    <name evidence="8" type="ORF">JI746_18255</name>
</gene>
<evidence type="ECO:0000256" key="2">
    <source>
        <dbReference type="ARBA" id="ARBA00022448"/>
    </source>
</evidence>
<dbReference type="Proteomes" id="UP000622707">
    <property type="component" value="Unassembled WGS sequence"/>
</dbReference>
<evidence type="ECO:0000256" key="7">
    <source>
        <dbReference type="SAM" id="Phobius"/>
    </source>
</evidence>
<accession>A0ABS1JS27</accession>
<evidence type="ECO:0000313" key="9">
    <source>
        <dbReference type="Proteomes" id="UP000622707"/>
    </source>
</evidence>
<evidence type="ECO:0000256" key="5">
    <source>
        <dbReference type="ARBA" id="ARBA00023136"/>
    </source>
</evidence>
<evidence type="ECO:0000313" key="8">
    <source>
        <dbReference type="EMBL" id="MBL0427064.1"/>
    </source>
</evidence>
<feature type="transmembrane region" description="Helical" evidence="7">
    <location>
        <begin position="42"/>
        <end position="67"/>
    </location>
</feature>
<dbReference type="PANTHER" id="PTHR12778:SF10">
    <property type="entry name" value="MAJOR FACILITATOR SUPERFAMILY DOMAIN-CONTAINING PROTEIN 3"/>
    <property type="match status" value="1"/>
</dbReference>
<dbReference type="Pfam" id="PF07690">
    <property type="entry name" value="MFS_1"/>
    <property type="match status" value="1"/>
</dbReference>
<feature type="transmembrane region" description="Helical" evidence="7">
    <location>
        <begin position="329"/>
        <end position="351"/>
    </location>
</feature>
<feature type="transmembrane region" description="Helical" evidence="7">
    <location>
        <begin position="205"/>
        <end position="226"/>
    </location>
</feature>
<feature type="transmembrane region" description="Helical" evidence="7">
    <location>
        <begin position="428"/>
        <end position="451"/>
    </location>
</feature>
<evidence type="ECO:0000256" key="3">
    <source>
        <dbReference type="ARBA" id="ARBA00022692"/>
    </source>
</evidence>
<keyword evidence="4 7" id="KW-1133">Transmembrane helix</keyword>